<feature type="region of interest" description="Disordered" evidence="1">
    <location>
        <begin position="290"/>
        <end position="323"/>
    </location>
</feature>
<feature type="region of interest" description="Disordered" evidence="1">
    <location>
        <begin position="1"/>
        <end position="22"/>
    </location>
</feature>
<feature type="region of interest" description="Disordered" evidence="1">
    <location>
        <begin position="632"/>
        <end position="658"/>
    </location>
</feature>
<feature type="region of interest" description="Disordered" evidence="1">
    <location>
        <begin position="344"/>
        <end position="473"/>
    </location>
</feature>
<organism evidence="2 3">
    <name type="scientific">Penaeus vannamei</name>
    <name type="common">Whiteleg shrimp</name>
    <name type="synonym">Litopenaeus vannamei</name>
    <dbReference type="NCBI Taxonomy" id="6689"/>
    <lineage>
        <taxon>Eukaryota</taxon>
        <taxon>Metazoa</taxon>
        <taxon>Ecdysozoa</taxon>
        <taxon>Arthropoda</taxon>
        <taxon>Crustacea</taxon>
        <taxon>Multicrustacea</taxon>
        <taxon>Malacostraca</taxon>
        <taxon>Eumalacostraca</taxon>
        <taxon>Eucarida</taxon>
        <taxon>Decapoda</taxon>
        <taxon>Dendrobranchiata</taxon>
        <taxon>Penaeoidea</taxon>
        <taxon>Penaeidae</taxon>
        <taxon>Penaeus</taxon>
    </lineage>
</organism>
<evidence type="ECO:0000256" key="1">
    <source>
        <dbReference type="SAM" id="MobiDB-lite"/>
    </source>
</evidence>
<feature type="compositionally biased region" description="Low complexity" evidence="1">
    <location>
        <begin position="308"/>
        <end position="323"/>
    </location>
</feature>
<evidence type="ECO:0000313" key="3">
    <source>
        <dbReference type="Proteomes" id="UP000283509"/>
    </source>
</evidence>
<name>A0A423TUR3_PENVA</name>
<evidence type="ECO:0000313" key="2">
    <source>
        <dbReference type="EMBL" id="ROT80196.1"/>
    </source>
</evidence>
<feature type="compositionally biased region" description="Basic and acidic residues" evidence="1">
    <location>
        <begin position="428"/>
        <end position="446"/>
    </location>
</feature>
<feature type="compositionally biased region" description="Basic and acidic residues" evidence="1">
    <location>
        <begin position="356"/>
        <end position="399"/>
    </location>
</feature>
<dbReference type="Proteomes" id="UP000283509">
    <property type="component" value="Unassembled WGS sequence"/>
</dbReference>
<reference evidence="2 3" key="2">
    <citation type="submission" date="2019-01" db="EMBL/GenBank/DDBJ databases">
        <title>The decoding of complex shrimp genome reveals the adaptation for benthos swimmer, frequently molting mechanism and breeding impact on genome.</title>
        <authorList>
            <person name="Sun Y."/>
            <person name="Gao Y."/>
            <person name="Yu Y."/>
        </authorList>
    </citation>
    <scope>NUCLEOTIDE SEQUENCE [LARGE SCALE GENOMIC DNA]</scope>
    <source>
        <tissue evidence="2">Muscle</tissue>
    </source>
</reference>
<feature type="compositionally biased region" description="Acidic residues" evidence="1">
    <location>
        <begin position="551"/>
        <end position="568"/>
    </location>
</feature>
<protein>
    <submittedName>
        <fullName evidence="2">Uncharacterized protein</fullName>
    </submittedName>
</protein>
<dbReference type="AlphaFoldDB" id="A0A423TUR3"/>
<comment type="caution">
    <text evidence="2">The sequence shown here is derived from an EMBL/GenBank/DDBJ whole genome shotgun (WGS) entry which is preliminary data.</text>
</comment>
<sequence>MSDGGSVAEQTDGGREHAQRDRAMFGAETLVYTVHTPAGGHVNARLEDSLQQPGHSAGGAVSAQLEKVSTHTQEVDDPSEAVGDNKGSGGYNDGVSDESLVSNPSEMSVDRRVFFDNPLDRDNGQVEISGALFTAGVDIQEAAKSATDDKEDRIGSGEAEAVSNETEEADILEAVSDQAEGINKVEATADITENLVGKEEVGGNTDLVIESTEVVADTIETDSISTNGDVDGDEMTVCKADEIFYNENEKESETNIDIGIASSLADHVEVVADSTEVACQVITKQDAAAASDGQASESRAGNPASFHTQAAEPAAATTASEAEVAIIRSEDSAAADAVEVESLLPQAAAPDADDFVESRVWDGRPQPMKEEAGDEGERTTKKQGRNERDEETRDKGRDTDEGEGENVTAQKGYSEEPTANNEVTEEANVPKEKQERRDMKESEEIKKRKRTEIEDDERDEEESDGGMDGRGERGACILEAGLSARDSARERGGEYKELLTTNMDVLSPTEQYEIADYITGRDETEPDIVVFDVKDQNDEFVLTGTVRGTDDAEENAATGEDDINDDDGDGDVIVAVKNEPPREDVAIFINDNILSLNPSGTRSIVDVLRSSDEHEEDLVIEEVEDVKKEIRDLGRSTGKTSPGAEQVSNVAPDSEIRN</sequence>
<feature type="compositionally biased region" description="Polar residues" evidence="1">
    <location>
        <begin position="407"/>
        <end position="422"/>
    </location>
</feature>
<feature type="compositionally biased region" description="Basic and acidic residues" evidence="1">
    <location>
        <begin position="12"/>
        <end position="22"/>
    </location>
</feature>
<keyword evidence="3" id="KW-1185">Reference proteome</keyword>
<feature type="region of interest" description="Disordered" evidence="1">
    <location>
        <begin position="549"/>
        <end position="568"/>
    </location>
</feature>
<proteinExistence type="predicted"/>
<gene>
    <name evidence="2" type="ORF">C7M84_001078</name>
</gene>
<accession>A0A423TUR3</accession>
<reference evidence="2 3" key="1">
    <citation type="submission" date="2018-04" db="EMBL/GenBank/DDBJ databases">
        <authorList>
            <person name="Zhang X."/>
            <person name="Yuan J."/>
            <person name="Li F."/>
            <person name="Xiang J."/>
        </authorList>
    </citation>
    <scope>NUCLEOTIDE SEQUENCE [LARGE SCALE GENOMIC DNA]</scope>
    <source>
        <tissue evidence="2">Muscle</tissue>
    </source>
</reference>
<feature type="region of interest" description="Disordered" evidence="1">
    <location>
        <begin position="43"/>
        <end position="105"/>
    </location>
</feature>
<feature type="compositionally biased region" description="Acidic residues" evidence="1">
    <location>
        <begin position="453"/>
        <end position="465"/>
    </location>
</feature>
<dbReference type="EMBL" id="QCYY01001143">
    <property type="protein sequence ID" value="ROT80196.1"/>
    <property type="molecule type" value="Genomic_DNA"/>
</dbReference>